<accession>A0A3M7QD06</accession>
<dbReference type="Proteomes" id="UP000276133">
    <property type="component" value="Unassembled WGS sequence"/>
</dbReference>
<evidence type="ECO:0000313" key="2">
    <source>
        <dbReference type="Proteomes" id="UP000276133"/>
    </source>
</evidence>
<dbReference type="AlphaFoldDB" id="A0A3M7QD06"/>
<sequence>MTNVFCFDSIPNRPSIWKIYLDRFLVIINNQINKLRSDHTKTSDLKEKSVPKLVYQLFLTVNK</sequence>
<reference evidence="1 2" key="1">
    <citation type="journal article" date="2018" name="Sci. Rep.">
        <title>Genomic signatures of local adaptation to the degree of environmental predictability in rotifers.</title>
        <authorList>
            <person name="Franch-Gras L."/>
            <person name="Hahn C."/>
            <person name="Garcia-Roger E.M."/>
            <person name="Carmona M.J."/>
            <person name="Serra M."/>
            <person name="Gomez A."/>
        </authorList>
    </citation>
    <scope>NUCLEOTIDE SEQUENCE [LARGE SCALE GENOMIC DNA]</scope>
    <source>
        <strain evidence="1">HYR1</strain>
    </source>
</reference>
<protein>
    <submittedName>
        <fullName evidence="1">Uncharacterized protein</fullName>
    </submittedName>
</protein>
<gene>
    <name evidence="1" type="ORF">BpHYR1_008998</name>
</gene>
<name>A0A3M7QD06_BRAPC</name>
<organism evidence="1 2">
    <name type="scientific">Brachionus plicatilis</name>
    <name type="common">Marine rotifer</name>
    <name type="synonym">Brachionus muelleri</name>
    <dbReference type="NCBI Taxonomy" id="10195"/>
    <lineage>
        <taxon>Eukaryota</taxon>
        <taxon>Metazoa</taxon>
        <taxon>Spiralia</taxon>
        <taxon>Gnathifera</taxon>
        <taxon>Rotifera</taxon>
        <taxon>Eurotatoria</taxon>
        <taxon>Monogononta</taxon>
        <taxon>Pseudotrocha</taxon>
        <taxon>Ploima</taxon>
        <taxon>Brachionidae</taxon>
        <taxon>Brachionus</taxon>
    </lineage>
</organism>
<comment type="caution">
    <text evidence="1">The sequence shown here is derived from an EMBL/GenBank/DDBJ whole genome shotgun (WGS) entry which is preliminary data.</text>
</comment>
<dbReference type="EMBL" id="REGN01006482">
    <property type="protein sequence ID" value="RNA09307.1"/>
    <property type="molecule type" value="Genomic_DNA"/>
</dbReference>
<proteinExistence type="predicted"/>
<evidence type="ECO:0000313" key="1">
    <source>
        <dbReference type="EMBL" id="RNA09307.1"/>
    </source>
</evidence>
<keyword evidence="2" id="KW-1185">Reference proteome</keyword>